<evidence type="ECO:0000256" key="5">
    <source>
        <dbReference type="RuleBase" id="RU367022"/>
    </source>
</evidence>
<dbReference type="InterPro" id="IPR007274">
    <property type="entry name" value="Cop_transporter"/>
</dbReference>
<name>A0A8H7P5F2_9APHY</name>
<dbReference type="GO" id="GO:0005886">
    <property type="term" value="C:plasma membrane"/>
    <property type="evidence" value="ECO:0007669"/>
    <property type="project" value="TreeGrafter"/>
</dbReference>
<comment type="similarity">
    <text evidence="5">Belongs to the copper transporter (Ctr) (TC 1.A.56) family. SLC31A subfamily.</text>
</comment>
<keyword evidence="2 5" id="KW-0812">Transmembrane</keyword>
<comment type="subcellular location">
    <subcellularLocation>
        <location evidence="1 5">Membrane</location>
        <topology evidence="1 5">Multi-pass membrane protein</topology>
    </subcellularLocation>
</comment>
<proteinExistence type="inferred from homology"/>
<gene>
    <name evidence="7" type="ORF">IEO21_03736</name>
</gene>
<protein>
    <recommendedName>
        <fullName evidence="5">Copper transport protein</fullName>
    </recommendedName>
</protein>
<dbReference type="Proteomes" id="UP000639403">
    <property type="component" value="Unassembled WGS sequence"/>
</dbReference>
<keyword evidence="6" id="KW-0732">Signal</keyword>
<accession>A0A8H7P5F2</accession>
<dbReference type="GO" id="GO:0005375">
    <property type="term" value="F:copper ion transmembrane transporter activity"/>
    <property type="evidence" value="ECO:0007669"/>
    <property type="project" value="UniProtKB-UniRule"/>
</dbReference>
<keyword evidence="3 5" id="KW-1133">Transmembrane helix</keyword>
<keyword evidence="5" id="KW-0813">Transport</keyword>
<dbReference type="PANTHER" id="PTHR12483">
    <property type="entry name" value="SOLUTE CARRIER FAMILY 31 COPPER TRANSPORTERS"/>
    <property type="match status" value="1"/>
</dbReference>
<evidence type="ECO:0000256" key="4">
    <source>
        <dbReference type="ARBA" id="ARBA00023136"/>
    </source>
</evidence>
<dbReference type="EMBL" id="JADOXO010000049">
    <property type="protein sequence ID" value="KAF9816971.1"/>
    <property type="molecule type" value="Genomic_DNA"/>
</dbReference>
<organism evidence="7 8">
    <name type="scientific">Rhodonia placenta</name>
    <dbReference type="NCBI Taxonomy" id="104341"/>
    <lineage>
        <taxon>Eukaryota</taxon>
        <taxon>Fungi</taxon>
        <taxon>Dikarya</taxon>
        <taxon>Basidiomycota</taxon>
        <taxon>Agaricomycotina</taxon>
        <taxon>Agaricomycetes</taxon>
        <taxon>Polyporales</taxon>
        <taxon>Adustoporiaceae</taxon>
        <taxon>Rhodonia</taxon>
    </lineage>
</organism>
<reference evidence="7" key="2">
    <citation type="journal article" name="Front. Microbiol.">
        <title>Degradative Capacity of Two Strains of Rhodonia placenta: From Phenotype to Genotype.</title>
        <authorList>
            <person name="Kolle M."/>
            <person name="Horta M.A.C."/>
            <person name="Nowrousian M."/>
            <person name="Ohm R.A."/>
            <person name="Benz J.P."/>
            <person name="Pilgard A."/>
        </authorList>
    </citation>
    <scope>NUCLEOTIDE SEQUENCE</scope>
    <source>
        <strain evidence="7">FPRL280</strain>
    </source>
</reference>
<keyword evidence="4 5" id="KW-0472">Membrane</keyword>
<dbReference type="AlphaFoldDB" id="A0A8H7P5F2"/>
<feature type="transmembrane region" description="Helical" evidence="5">
    <location>
        <begin position="56"/>
        <end position="78"/>
    </location>
</feature>
<evidence type="ECO:0000256" key="1">
    <source>
        <dbReference type="ARBA" id="ARBA00004141"/>
    </source>
</evidence>
<feature type="transmembrane region" description="Helical" evidence="5">
    <location>
        <begin position="161"/>
        <end position="187"/>
    </location>
</feature>
<comment type="caution">
    <text evidence="7">The sequence shown here is derived from an EMBL/GenBank/DDBJ whole genome shotgun (WGS) entry which is preliminary data.</text>
</comment>
<keyword evidence="5" id="KW-0406">Ion transport</keyword>
<sequence>MKFTTPMFLLAVCVALVPLVAASSNGMDMSMDSSMNLAQGEMLPYLHFTPGDTLWFLGWVPSSSGAMVGACIGLFLLAMIERWIAAGRAVMELHWRRSARVAMQEKNAAGLPVAYSSSDSKSPSTAVSIASLPDRTTLRTFPPFIFAHDFPRGVVYMAQSLLNFSFMLAVMTFQLGFIFALIVGLGVGEMLFGRYTSHSALHLV</sequence>
<dbReference type="Pfam" id="PF04145">
    <property type="entry name" value="Ctr"/>
    <property type="match status" value="1"/>
</dbReference>
<evidence type="ECO:0000256" key="2">
    <source>
        <dbReference type="ARBA" id="ARBA00022692"/>
    </source>
</evidence>
<evidence type="ECO:0000256" key="3">
    <source>
        <dbReference type="ARBA" id="ARBA00022989"/>
    </source>
</evidence>
<evidence type="ECO:0000313" key="8">
    <source>
        <dbReference type="Proteomes" id="UP000639403"/>
    </source>
</evidence>
<keyword evidence="5" id="KW-0186">Copper</keyword>
<reference evidence="7" key="1">
    <citation type="submission" date="2020-11" db="EMBL/GenBank/DDBJ databases">
        <authorList>
            <person name="Koelle M."/>
            <person name="Horta M.A.C."/>
            <person name="Nowrousian M."/>
            <person name="Ohm R.A."/>
            <person name="Benz P."/>
            <person name="Pilgard A."/>
        </authorList>
    </citation>
    <scope>NUCLEOTIDE SEQUENCE</scope>
    <source>
        <strain evidence="7">FPRL280</strain>
    </source>
</reference>
<feature type="chain" id="PRO_5034898436" description="Copper transport protein" evidence="6">
    <location>
        <begin position="23"/>
        <end position="204"/>
    </location>
</feature>
<evidence type="ECO:0000256" key="6">
    <source>
        <dbReference type="SAM" id="SignalP"/>
    </source>
</evidence>
<evidence type="ECO:0000313" key="7">
    <source>
        <dbReference type="EMBL" id="KAF9816971.1"/>
    </source>
</evidence>
<feature type="signal peptide" evidence="6">
    <location>
        <begin position="1"/>
        <end position="22"/>
    </location>
</feature>
<keyword evidence="5" id="KW-0187">Copper transport</keyword>
<dbReference type="PANTHER" id="PTHR12483:SF27">
    <property type="entry name" value="COPPER TRANSPORT PROTEIN CTR1"/>
    <property type="match status" value="1"/>
</dbReference>